<feature type="transmembrane region" description="Helical" evidence="1">
    <location>
        <begin position="203"/>
        <end position="229"/>
    </location>
</feature>
<evidence type="ECO:0000313" key="2">
    <source>
        <dbReference type="EMBL" id="MFD2593436.1"/>
    </source>
</evidence>
<dbReference type="Proteomes" id="UP001597459">
    <property type="component" value="Unassembled WGS sequence"/>
</dbReference>
<comment type="caution">
    <text evidence="2">The sequence shown here is derived from an EMBL/GenBank/DDBJ whole genome shotgun (WGS) entry which is preliminary data.</text>
</comment>
<reference evidence="3" key="1">
    <citation type="journal article" date="2019" name="Int. J. Syst. Evol. Microbiol.">
        <title>The Global Catalogue of Microorganisms (GCM) 10K type strain sequencing project: providing services to taxonomists for standard genome sequencing and annotation.</title>
        <authorList>
            <consortium name="The Broad Institute Genomics Platform"/>
            <consortium name="The Broad Institute Genome Sequencing Center for Infectious Disease"/>
            <person name="Wu L."/>
            <person name="Ma J."/>
        </authorList>
    </citation>
    <scope>NUCLEOTIDE SEQUENCE [LARGE SCALE GENOMIC DNA]</scope>
    <source>
        <strain evidence="3">KCTC 42423</strain>
    </source>
</reference>
<feature type="transmembrane region" description="Helical" evidence="1">
    <location>
        <begin position="37"/>
        <end position="57"/>
    </location>
</feature>
<gene>
    <name evidence="2" type="ORF">ACFSTE_21545</name>
</gene>
<protein>
    <submittedName>
        <fullName evidence="2">Uncharacterized protein</fullName>
    </submittedName>
</protein>
<keyword evidence="1" id="KW-0812">Transmembrane</keyword>
<evidence type="ECO:0000256" key="1">
    <source>
        <dbReference type="SAM" id="Phobius"/>
    </source>
</evidence>
<feature type="transmembrane region" description="Helical" evidence="1">
    <location>
        <begin position="77"/>
        <end position="94"/>
    </location>
</feature>
<sequence length="235" mass="27502">MSTTQIFLIHLFELIAAVLGTIYLKKKYRDDNKSSRYLVLFLWLTVLVEKVGLIPRLSVSFDELAFFKDTFLGKSNYWIYNPYNIISFLFYIYYMKMNVVSNKNKNILKVLSIFYLLITSVNLIFVEGFFAKSLSGLTFILGSLLIMYAVGLYFYEVLQSDIILNFKKMLPFYVAIGVLVFNLVVTPLFIYSKFYAHNNPDFIKVYTSVLIILNVFLYSCYSLGFILCWQKNKSY</sequence>
<name>A0ABW5NE95_9FLAO</name>
<evidence type="ECO:0000313" key="3">
    <source>
        <dbReference type="Proteomes" id="UP001597459"/>
    </source>
</evidence>
<organism evidence="2 3">
    <name type="scientific">Aquimarina hainanensis</name>
    <dbReference type="NCBI Taxonomy" id="1578017"/>
    <lineage>
        <taxon>Bacteria</taxon>
        <taxon>Pseudomonadati</taxon>
        <taxon>Bacteroidota</taxon>
        <taxon>Flavobacteriia</taxon>
        <taxon>Flavobacteriales</taxon>
        <taxon>Flavobacteriaceae</taxon>
        <taxon>Aquimarina</taxon>
    </lineage>
</organism>
<feature type="transmembrane region" description="Helical" evidence="1">
    <location>
        <begin position="106"/>
        <end position="125"/>
    </location>
</feature>
<keyword evidence="3" id="KW-1185">Reference proteome</keyword>
<keyword evidence="1" id="KW-0472">Membrane</keyword>
<proteinExistence type="predicted"/>
<feature type="transmembrane region" description="Helical" evidence="1">
    <location>
        <begin position="6"/>
        <end position="25"/>
    </location>
</feature>
<keyword evidence="1" id="KW-1133">Transmembrane helix</keyword>
<dbReference type="EMBL" id="JBHULX010000048">
    <property type="protein sequence ID" value="MFD2593436.1"/>
    <property type="molecule type" value="Genomic_DNA"/>
</dbReference>
<accession>A0ABW5NE95</accession>
<feature type="transmembrane region" description="Helical" evidence="1">
    <location>
        <begin position="170"/>
        <end position="191"/>
    </location>
</feature>
<dbReference type="RefSeq" id="WP_378254160.1">
    <property type="nucleotide sequence ID" value="NZ_JBHSJV010000001.1"/>
</dbReference>
<feature type="transmembrane region" description="Helical" evidence="1">
    <location>
        <begin position="137"/>
        <end position="158"/>
    </location>
</feature>